<gene>
    <name evidence="1" type="ORF">Fot_28613</name>
</gene>
<dbReference type="Proteomes" id="UP001604277">
    <property type="component" value="Unassembled WGS sequence"/>
</dbReference>
<comment type="caution">
    <text evidence="1">The sequence shown here is derived from an EMBL/GenBank/DDBJ whole genome shotgun (WGS) entry which is preliminary data.</text>
</comment>
<name>A0ABD1TPK6_9LAMI</name>
<reference evidence="2" key="1">
    <citation type="submission" date="2024-07" db="EMBL/GenBank/DDBJ databases">
        <title>Two chromosome-level genome assemblies of Korean endemic species Abeliophyllum distichum and Forsythia ovata (Oleaceae).</title>
        <authorList>
            <person name="Jang H."/>
        </authorList>
    </citation>
    <scope>NUCLEOTIDE SEQUENCE [LARGE SCALE GENOMIC DNA]</scope>
</reference>
<dbReference type="AlphaFoldDB" id="A0ABD1TPK6"/>
<accession>A0ABD1TPK6</accession>
<dbReference type="EMBL" id="JBFOLJ010000008">
    <property type="protein sequence ID" value="KAL2514642.1"/>
    <property type="molecule type" value="Genomic_DNA"/>
</dbReference>
<evidence type="ECO:0000313" key="2">
    <source>
        <dbReference type="Proteomes" id="UP001604277"/>
    </source>
</evidence>
<evidence type="ECO:0000313" key="1">
    <source>
        <dbReference type="EMBL" id="KAL2514642.1"/>
    </source>
</evidence>
<sequence>MLTKPNNLVYEHGEVNYMDYVHSSILNRQILDILVEGVGHDLPMGFLYKKQKFSLLEGLVRICSNVDVMLLKDRNGATKLDIYLVPHTRTHELEWDRSTPIPP</sequence>
<protein>
    <submittedName>
        <fullName evidence="1">Uncharacterized protein</fullName>
    </submittedName>
</protein>
<proteinExistence type="predicted"/>
<keyword evidence="2" id="KW-1185">Reference proteome</keyword>
<organism evidence="1 2">
    <name type="scientific">Forsythia ovata</name>
    <dbReference type="NCBI Taxonomy" id="205694"/>
    <lineage>
        <taxon>Eukaryota</taxon>
        <taxon>Viridiplantae</taxon>
        <taxon>Streptophyta</taxon>
        <taxon>Embryophyta</taxon>
        <taxon>Tracheophyta</taxon>
        <taxon>Spermatophyta</taxon>
        <taxon>Magnoliopsida</taxon>
        <taxon>eudicotyledons</taxon>
        <taxon>Gunneridae</taxon>
        <taxon>Pentapetalae</taxon>
        <taxon>asterids</taxon>
        <taxon>lamiids</taxon>
        <taxon>Lamiales</taxon>
        <taxon>Oleaceae</taxon>
        <taxon>Forsythieae</taxon>
        <taxon>Forsythia</taxon>
    </lineage>
</organism>